<dbReference type="AlphaFoldDB" id="A0A917AGG7"/>
<evidence type="ECO:0000256" key="1">
    <source>
        <dbReference type="SAM" id="SignalP"/>
    </source>
</evidence>
<feature type="signal peptide" evidence="1">
    <location>
        <begin position="1"/>
        <end position="22"/>
    </location>
</feature>
<gene>
    <name evidence="2" type="ORF">GCM10011360_42160</name>
</gene>
<proteinExistence type="predicted"/>
<evidence type="ECO:0000313" key="3">
    <source>
        <dbReference type="Proteomes" id="UP000612855"/>
    </source>
</evidence>
<feature type="chain" id="PRO_5037916582" description="Tetratricopeptide repeat protein" evidence="1">
    <location>
        <begin position="23"/>
        <end position="628"/>
    </location>
</feature>
<name>A0A917AGG7_9RHOB</name>
<sequence>MRRSLCISFSLICTVLADPGLAETPPEPAQGTAPPMTIQEQMAHLAPPVMDWTVPAQMLYQPQKPDRDYVEQRQAITEGLAVALGRPSAQWGMSAATSDALLMLARLHYQYGMAPEGLSVLQGLDAANLSETQSLRRATLELALGIVDPRGTPLTAAAQAMLEQGYAEWPDQMVFVALKAVQERRFTDSADLLGVVRDKLSRLPSGYQAVVLPGLLEAAIATEQWRIARDFALEFRKHPGMAQGSAFRYLLGRAAEAGHDILAAFDSYALAGEQNDLFGHRARMAIVSLGLANNLLTIPEARDLLARESNLWRGDDYALAVLTDLAALDQASGDRVAAIHTYGTIIDRFPAAPEAGLSRQKARALIAEVYEEGATGKMPLSDFLTAHRTIAPDFRFEPGFDAQSERFANRFLAVGSTLVAAQEYEAVHDHLAVARDLGLAEVDDQRLDELRLKQARALSMGGQMDVALSVLREPLLSADPELDNQRSQLLARLYSETGQTAAVLETQIADPSLSFLRIKAKAHFDRADWAEAQATYQQMWDLIGNELPMEDAIPLLLSAYRNSDLSTTVALSKAFPDLTEIPQWTAIAEGLVDPAAELWPLRQDTAKLRINSASEAMDNVGTVVPGTN</sequence>
<keyword evidence="3" id="KW-1185">Reference proteome</keyword>
<evidence type="ECO:0000313" key="2">
    <source>
        <dbReference type="EMBL" id="GGE50689.1"/>
    </source>
</evidence>
<comment type="caution">
    <text evidence="2">The sequence shown here is derived from an EMBL/GenBank/DDBJ whole genome shotgun (WGS) entry which is preliminary data.</text>
</comment>
<protein>
    <recommendedName>
        <fullName evidence="4">Tetratricopeptide repeat protein</fullName>
    </recommendedName>
</protein>
<organism evidence="2 3">
    <name type="scientific">Primorskyibacter flagellatus</name>
    <dbReference type="NCBI Taxonomy" id="1387277"/>
    <lineage>
        <taxon>Bacteria</taxon>
        <taxon>Pseudomonadati</taxon>
        <taxon>Pseudomonadota</taxon>
        <taxon>Alphaproteobacteria</taxon>
        <taxon>Rhodobacterales</taxon>
        <taxon>Roseobacteraceae</taxon>
        <taxon>Primorskyibacter</taxon>
    </lineage>
</organism>
<evidence type="ECO:0008006" key="4">
    <source>
        <dbReference type="Google" id="ProtNLM"/>
    </source>
</evidence>
<keyword evidence="1" id="KW-0732">Signal</keyword>
<accession>A0A917AGG7</accession>
<dbReference type="EMBL" id="BMFJ01000004">
    <property type="protein sequence ID" value="GGE50689.1"/>
    <property type="molecule type" value="Genomic_DNA"/>
</dbReference>
<reference evidence="3" key="1">
    <citation type="journal article" date="2019" name="Int. J. Syst. Evol. Microbiol.">
        <title>The Global Catalogue of Microorganisms (GCM) 10K type strain sequencing project: providing services to taxonomists for standard genome sequencing and annotation.</title>
        <authorList>
            <consortium name="The Broad Institute Genomics Platform"/>
            <consortium name="The Broad Institute Genome Sequencing Center for Infectious Disease"/>
            <person name="Wu L."/>
            <person name="Ma J."/>
        </authorList>
    </citation>
    <scope>NUCLEOTIDE SEQUENCE [LARGE SCALE GENOMIC DNA]</scope>
    <source>
        <strain evidence="3">CGMCC 1.12664</strain>
    </source>
</reference>
<dbReference type="Proteomes" id="UP000612855">
    <property type="component" value="Unassembled WGS sequence"/>
</dbReference>